<comment type="caution">
    <text evidence="2">The sequence shown here is derived from an EMBL/GenBank/DDBJ whole genome shotgun (WGS) entry which is preliminary data.</text>
</comment>
<dbReference type="AlphaFoldDB" id="A0AAV4UD58"/>
<evidence type="ECO:0000313" key="3">
    <source>
        <dbReference type="Proteomes" id="UP001054945"/>
    </source>
</evidence>
<dbReference type="Proteomes" id="UP001054945">
    <property type="component" value="Unassembled WGS sequence"/>
</dbReference>
<protein>
    <submittedName>
        <fullName evidence="2">Uncharacterized protein</fullName>
    </submittedName>
</protein>
<reference evidence="2 3" key="1">
    <citation type="submission" date="2021-06" db="EMBL/GenBank/DDBJ databases">
        <title>Caerostris extrusa draft genome.</title>
        <authorList>
            <person name="Kono N."/>
            <person name="Arakawa K."/>
        </authorList>
    </citation>
    <scope>NUCLEOTIDE SEQUENCE [LARGE SCALE GENOMIC DNA]</scope>
</reference>
<accession>A0AAV4UD58</accession>
<keyword evidence="3" id="KW-1185">Reference proteome</keyword>
<dbReference type="EMBL" id="BPLR01012664">
    <property type="protein sequence ID" value="GIY55672.1"/>
    <property type="molecule type" value="Genomic_DNA"/>
</dbReference>
<evidence type="ECO:0000256" key="1">
    <source>
        <dbReference type="SAM" id="MobiDB-lite"/>
    </source>
</evidence>
<evidence type="ECO:0000313" key="2">
    <source>
        <dbReference type="EMBL" id="GIY55672.1"/>
    </source>
</evidence>
<name>A0AAV4UD58_CAEEX</name>
<gene>
    <name evidence="2" type="ORF">CEXT_766291</name>
</gene>
<organism evidence="2 3">
    <name type="scientific">Caerostris extrusa</name>
    <name type="common">Bark spider</name>
    <name type="synonym">Caerostris bankana</name>
    <dbReference type="NCBI Taxonomy" id="172846"/>
    <lineage>
        <taxon>Eukaryota</taxon>
        <taxon>Metazoa</taxon>
        <taxon>Ecdysozoa</taxon>
        <taxon>Arthropoda</taxon>
        <taxon>Chelicerata</taxon>
        <taxon>Arachnida</taxon>
        <taxon>Araneae</taxon>
        <taxon>Araneomorphae</taxon>
        <taxon>Entelegynae</taxon>
        <taxon>Araneoidea</taxon>
        <taxon>Araneidae</taxon>
        <taxon>Caerostris</taxon>
    </lineage>
</organism>
<feature type="region of interest" description="Disordered" evidence="1">
    <location>
        <begin position="82"/>
        <end position="101"/>
    </location>
</feature>
<sequence>MVWFGLSPFVKEVFERITEKSIKRVANEKQRHIEIEKREKQRGFELEKLKLQNEYKVMVWFGLSPFVKKVIERIMEKSIKRMANEKQRHIESEKREKAKRF</sequence>
<proteinExistence type="predicted"/>